<gene>
    <name evidence="1" type="ORF">LTR36_006455</name>
</gene>
<proteinExistence type="predicted"/>
<comment type="caution">
    <text evidence="1">The sequence shown here is derived from an EMBL/GenBank/DDBJ whole genome shotgun (WGS) entry which is preliminary data.</text>
</comment>
<dbReference type="Proteomes" id="UP001324427">
    <property type="component" value="Unassembled WGS sequence"/>
</dbReference>
<evidence type="ECO:0000313" key="1">
    <source>
        <dbReference type="EMBL" id="KAK4549458.1"/>
    </source>
</evidence>
<name>A0AAV9JV68_9PEZI</name>
<sequence>MADGIRKGLAKARRTFSDAHWELQNVRGTYDDRLAQLDAGKGAAEATGVFTRSDFDRKHVRDCQLATQHIAEAKDSYNNLLKRGLEIGVTLTDDPGWTGSVFQGVESNGYPASEEAELVAAVDRNRVMIWNKGAKGAAASVIDEVLAMPETPAQSPKSMAPEDSASQVRFAAGGSHERLRNWQSETEKLRETLFLTQYTFGGRGFCTSRGTWI</sequence>
<dbReference type="AlphaFoldDB" id="A0AAV9JV68"/>
<accession>A0AAV9JV68</accession>
<organism evidence="1 2">
    <name type="scientific">Oleoguttula mirabilis</name>
    <dbReference type="NCBI Taxonomy" id="1507867"/>
    <lineage>
        <taxon>Eukaryota</taxon>
        <taxon>Fungi</taxon>
        <taxon>Dikarya</taxon>
        <taxon>Ascomycota</taxon>
        <taxon>Pezizomycotina</taxon>
        <taxon>Dothideomycetes</taxon>
        <taxon>Dothideomycetidae</taxon>
        <taxon>Mycosphaerellales</taxon>
        <taxon>Teratosphaeriaceae</taxon>
        <taxon>Oleoguttula</taxon>
    </lineage>
</organism>
<evidence type="ECO:0000313" key="2">
    <source>
        <dbReference type="Proteomes" id="UP001324427"/>
    </source>
</evidence>
<keyword evidence="2" id="KW-1185">Reference proteome</keyword>
<dbReference type="EMBL" id="JAVFHQ010000004">
    <property type="protein sequence ID" value="KAK4549458.1"/>
    <property type="molecule type" value="Genomic_DNA"/>
</dbReference>
<reference evidence="1 2" key="1">
    <citation type="submission" date="2021-11" db="EMBL/GenBank/DDBJ databases">
        <title>Black yeast isolated from Biological Soil Crust.</title>
        <authorList>
            <person name="Kurbessoian T."/>
        </authorList>
    </citation>
    <scope>NUCLEOTIDE SEQUENCE [LARGE SCALE GENOMIC DNA]</scope>
    <source>
        <strain evidence="1 2">CCFEE 5522</strain>
    </source>
</reference>
<protein>
    <submittedName>
        <fullName evidence="1">Uncharacterized protein</fullName>
    </submittedName>
</protein>